<name>A0A1H9YAB6_9BACI</name>
<dbReference type="Proteomes" id="UP000198618">
    <property type="component" value="Unassembled WGS sequence"/>
</dbReference>
<sequence>MTGKKIIQQFGFEEEDEPKSIYPFSPVYKVKAGDQDYIIKRTQTNYKGLINYTRMLSSEGIPVVTPVSLTEDNPQLIEDDAYVVYPFIHGSSYGAKKDKIYEAGKLLGKIHALSPAENQYGLGEYDVYDFNEEEVTESVEAIAKHATKFQADIDANKLQKKFIRIMENQNALKNAELPHVATPHDYKANNLIYTPSPYLIDPDNATWIPRIFDLALALLLFHNELESAPDRLFTPSEWRTFLSGYQSHIQLTEPEILAWKQAVEHVFLDEVMWLMAEFEEDWEQESQHGLFKQLIDVLYDNSSYTLSE</sequence>
<organism evidence="2 3">
    <name type="scientific">Oceanobacillus limi</name>
    <dbReference type="NCBI Taxonomy" id="930131"/>
    <lineage>
        <taxon>Bacteria</taxon>
        <taxon>Bacillati</taxon>
        <taxon>Bacillota</taxon>
        <taxon>Bacilli</taxon>
        <taxon>Bacillales</taxon>
        <taxon>Bacillaceae</taxon>
        <taxon>Oceanobacillus</taxon>
    </lineage>
</organism>
<dbReference type="OrthoDB" id="2706791at2"/>
<dbReference type="InterPro" id="IPR002575">
    <property type="entry name" value="Aminoglycoside_PTrfase"/>
</dbReference>
<keyword evidence="2" id="KW-0808">Transferase</keyword>
<accession>A0A1H9YAB6</accession>
<dbReference type="Gene3D" id="3.90.1200.10">
    <property type="match status" value="1"/>
</dbReference>
<gene>
    <name evidence="2" type="ORF">SAMN05216389_101280</name>
</gene>
<proteinExistence type="predicted"/>
<dbReference type="GO" id="GO:0016740">
    <property type="term" value="F:transferase activity"/>
    <property type="evidence" value="ECO:0007669"/>
    <property type="project" value="UniProtKB-KW"/>
</dbReference>
<evidence type="ECO:0000313" key="3">
    <source>
        <dbReference type="Proteomes" id="UP000198618"/>
    </source>
</evidence>
<reference evidence="2 3" key="1">
    <citation type="submission" date="2016-10" db="EMBL/GenBank/DDBJ databases">
        <authorList>
            <person name="de Groot N.N."/>
        </authorList>
    </citation>
    <scope>NUCLEOTIDE SEQUENCE [LARGE SCALE GENOMIC DNA]</scope>
    <source>
        <strain evidence="2 3">IBRC-M 10780</strain>
    </source>
</reference>
<dbReference type="RefSeq" id="WP_090866054.1">
    <property type="nucleotide sequence ID" value="NZ_FOHE01000001.1"/>
</dbReference>
<dbReference type="SUPFAM" id="SSF56112">
    <property type="entry name" value="Protein kinase-like (PK-like)"/>
    <property type="match status" value="1"/>
</dbReference>
<dbReference type="EMBL" id="FOHE01000001">
    <property type="protein sequence ID" value="SES65793.1"/>
    <property type="molecule type" value="Genomic_DNA"/>
</dbReference>
<dbReference type="AlphaFoldDB" id="A0A1H9YAB6"/>
<dbReference type="Pfam" id="PF01636">
    <property type="entry name" value="APH"/>
    <property type="match status" value="1"/>
</dbReference>
<evidence type="ECO:0000259" key="1">
    <source>
        <dbReference type="Pfam" id="PF01636"/>
    </source>
</evidence>
<dbReference type="InterPro" id="IPR011009">
    <property type="entry name" value="Kinase-like_dom_sf"/>
</dbReference>
<evidence type="ECO:0000313" key="2">
    <source>
        <dbReference type="EMBL" id="SES65793.1"/>
    </source>
</evidence>
<protein>
    <submittedName>
        <fullName evidence="2">Spectinomycin phosphotransferase</fullName>
    </submittedName>
</protein>
<dbReference type="STRING" id="930131.SAMN05216389_101280"/>
<feature type="domain" description="Aminoglycoside phosphotransferase" evidence="1">
    <location>
        <begin position="26"/>
        <end position="226"/>
    </location>
</feature>
<keyword evidence="3" id="KW-1185">Reference proteome</keyword>